<dbReference type="Gene3D" id="1.10.150.130">
    <property type="match status" value="1"/>
</dbReference>
<evidence type="ECO:0000256" key="3">
    <source>
        <dbReference type="ARBA" id="ARBA00023172"/>
    </source>
</evidence>
<dbReference type="Pfam" id="PF00589">
    <property type="entry name" value="Phage_integrase"/>
    <property type="match status" value="1"/>
</dbReference>
<accession>A0A9D2F764</accession>
<comment type="caution">
    <text evidence="5">The sequence shown here is derived from an EMBL/GenBank/DDBJ whole genome shotgun (WGS) entry which is preliminary data.</text>
</comment>
<dbReference type="Proteomes" id="UP000824063">
    <property type="component" value="Unassembled WGS sequence"/>
</dbReference>
<dbReference type="GO" id="GO:0015074">
    <property type="term" value="P:DNA integration"/>
    <property type="evidence" value="ECO:0007669"/>
    <property type="project" value="InterPro"/>
</dbReference>
<organism evidence="5 6">
    <name type="scientific">Candidatus Enterococcus avicola</name>
    <dbReference type="NCBI Taxonomy" id="2838561"/>
    <lineage>
        <taxon>Bacteria</taxon>
        <taxon>Bacillati</taxon>
        <taxon>Bacillota</taxon>
        <taxon>Bacilli</taxon>
        <taxon>Lactobacillales</taxon>
        <taxon>Enterococcaceae</taxon>
        <taxon>Enterococcus</taxon>
    </lineage>
</organism>
<evidence type="ECO:0000256" key="1">
    <source>
        <dbReference type="ARBA" id="ARBA00008857"/>
    </source>
</evidence>
<comment type="similarity">
    <text evidence="1">Belongs to the 'phage' integrase family.</text>
</comment>
<dbReference type="InterPro" id="IPR013762">
    <property type="entry name" value="Integrase-like_cat_sf"/>
</dbReference>
<reference evidence="5" key="2">
    <citation type="submission" date="2021-04" db="EMBL/GenBank/DDBJ databases">
        <authorList>
            <person name="Gilroy R."/>
        </authorList>
    </citation>
    <scope>NUCLEOTIDE SEQUENCE</scope>
    <source>
        <strain evidence="5">CHK172-16539</strain>
    </source>
</reference>
<feature type="domain" description="Tyr recombinase" evidence="4">
    <location>
        <begin position="173"/>
        <end position="382"/>
    </location>
</feature>
<dbReference type="EMBL" id="DXBN01000168">
    <property type="protein sequence ID" value="HIZ53779.1"/>
    <property type="molecule type" value="Genomic_DNA"/>
</dbReference>
<evidence type="ECO:0000313" key="6">
    <source>
        <dbReference type="Proteomes" id="UP000824063"/>
    </source>
</evidence>
<name>A0A9D2F764_9ENTE</name>
<sequence length="391" mass="46058">MWIEELDNGKYKYNERYKNPLTERYNYVSVTLNSKSNQAKKQAQSILNDKIEKKTIKVIESDMTFEQVYDEWIVIYKNKVKQSTYFSALSAYRIVSQWFDKKALVRNVKASFIQNLLDDFYYKQDHSHSYTDLLRTFLSNVFEHAKRIGAVDANIMRDVKLKNDKLKDKNENLSDKFLEQDEIYLVLDEMKKWPKVPRKYRFAEGLELMSLTGMRYGEMAALKNDDVDGNLLRIDETLFYNYKVKKGEETNSPKNNSSNRTIALSNRSIEILDKWKKENEYNRKLNTNYDPSGYLFCETDGTFIGVHPINRLLGNIRKKLSNEGKLDKYITTHTFRHSHISMLAELGIPLKAIMDRVGHTNPNTTLKIYTHVTKKMELDLINKLNEKEKRN</sequence>
<dbReference type="PANTHER" id="PTHR30349">
    <property type="entry name" value="PHAGE INTEGRASE-RELATED"/>
    <property type="match status" value="1"/>
</dbReference>
<reference evidence="5" key="1">
    <citation type="journal article" date="2021" name="PeerJ">
        <title>Extensive microbial diversity within the chicken gut microbiome revealed by metagenomics and culture.</title>
        <authorList>
            <person name="Gilroy R."/>
            <person name="Ravi A."/>
            <person name="Getino M."/>
            <person name="Pursley I."/>
            <person name="Horton D.L."/>
            <person name="Alikhan N.F."/>
            <person name="Baker D."/>
            <person name="Gharbi K."/>
            <person name="Hall N."/>
            <person name="Watson M."/>
            <person name="Adriaenssens E.M."/>
            <person name="Foster-Nyarko E."/>
            <person name="Jarju S."/>
            <person name="Secka A."/>
            <person name="Antonio M."/>
            <person name="Oren A."/>
            <person name="Chaudhuri R.R."/>
            <person name="La Ragione R."/>
            <person name="Hildebrand F."/>
            <person name="Pallen M.J."/>
        </authorList>
    </citation>
    <scope>NUCLEOTIDE SEQUENCE</scope>
    <source>
        <strain evidence="5">CHK172-16539</strain>
    </source>
</reference>
<dbReference type="GO" id="GO:0006310">
    <property type="term" value="P:DNA recombination"/>
    <property type="evidence" value="ECO:0007669"/>
    <property type="project" value="UniProtKB-KW"/>
</dbReference>
<evidence type="ECO:0000259" key="4">
    <source>
        <dbReference type="PROSITE" id="PS51898"/>
    </source>
</evidence>
<dbReference type="AlphaFoldDB" id="A0A9D2F764"/>
<dbReference type="PANTHER" id="PTHR30349:SF64">
    <property type="entry name" value="PROPHAGE INTEGRASE INTD-RELATED"/>
    <property type="match status" value="1"/>
</dbReference>
<dbReference type="InterPro" id="IPR011010">
    <property type="entry name" value="DNA_brk_join_enz"/>
</dbReference>
<keyword evidence="3" id="KW-0233">DNA recombination</keyword>
<dbReference type="PROSITE" id="PS51898">
    <property type="entry name" value="TYR_RECOMBINASE"/>
    <property type="match status" value="1"/>
</dbReference>
<dbReference type="SUPFAM" id="SSF56349">
    <property type="entry name" value="DNA breaking-rejoining enzymes"/>
    <property type="match status" value="1"/>
</dbReference>
<dbReference type="GO" id="GO:0003677">
    <property type="term" value="F:DNA binding"/>
    <property type="evidence" value="ECO:0007669"/>
    <property type="project" value="UniProtKB-KW"/>
</dbReference>
<proteinExistence type="inferred from homology"/>
<protein>
    <submittedName>
        <fullName evidence="5">Site-specific integrase</fullName>
    </submittedName>
</protein>
<dbReference type="InterPro" id="IPR002104">
    <property type="entry name" value="Integrase_catalytic"/>
</dbReference>
<dbReference type="InterPro" id="IPR050090">
    <property type="entry name" value="Tyrosine_recombinase_XerCD"/>
</dbReference>
<dbReference type="Gene3D" id="1.10.443.10">
    <property type="entry name" value="Intergrase catalytic core"/>
    <property type="match status" value="1"/>
</dbReference>
<evidence type="ECO:0000313" key="5">
    <source>
        <dbReference type="EMBL" id="HIZ53779.1"/>
    </source>
</evidence>
<keyword evidence="2" id="KW-0238">DNA-binding</keyword>
<evidence type="ECO:0000256" key="2">
    <source>
        <dbReference type="ARBA" id="ARBA00023125"/>
    </source>
</evidence>
<gene>
    <name evidence="5" type="ORF">IAA20_07555</name>
</gene>
<dbReference type="CDD" id="cd01189">
    <property type="entry name" value="INT_ICEBs1_C_like"/>
    <property type="match status" value="1"/>
</dbReference>
<dbReference type="InterPro" id="IPR010998">
    <property type="entry name" value="Integrase_recombinase_N"/>
</dbReference>